<keyword evidence="5" id="KW-0175">Coiled coil</keyword>
<feature type="domain" description="Zinc finger DksA/TraR C4-type" evidence="7">
    <location>
        <begin position="90"/>
        <end position="119"/>
    </location>
</feature>
<dbReference type="SUPFAM" id="SSF57716">
    <property type="entry name" value="Glucocorticoid receptor-like (DNA-binding domain)"/>
    <property type="match status" value="1"/>
</dbReference>
<reference evidence="8" key="1">
    <citation type="journal article" date="2020" name="mSystems">
        <title>Genome- and Community-Level Interaction Insights into Carbon Utilization and Element Cycling Functions of Hydrothermarchaeota in Hydrothermal Sediment.</title>
        <authorList>
            <person name="Zhou Z."/>
            <person name="Liu Y."/>
            <person name="Xu W."/>
            <person name="Pan J."/>
            <person name="Luo Z.H."/>
            <person name="Li M."/>
        </authorList>
    </citation>
    <scope>NUCLEOTIDE SEQUENCE</scope>
    <source>
        <strain evidence="8">HyVt-388</strain>
    </source>
</reference>
<name>A0A9C9K0J9_UNCW3</name>
<comment type="caution">
    <text evidence="8">The sequence shown here is derived from an EMBL/GenBank/DDBJ whole genome shotgun (WGS) entry which is preliminary data.</text>
</comment>
<sequence length="125" mass="14455">MIKKLKKAELKQFEKRLLEEREKLLKELEYESGQISKTQLESSGDLSAYSNHMADQGTETERREITSQILSTRREALFEIDLALKKINQGKYGFCEACGKPIGKKRLKFLPQARKCIKCSRETGR</sequence>
<dbReference type="Proteomes" id="UP000885826">
    <property type="component" value="Unassembled WGS sequence"/>
</dbReference>
<evidence type="ECO:0000256" key="2">
    <source>
        <dbReference type="ARBA" id="ARBA00022771"/>
    </source>
</evidence>
<feature type="compositionally biased region" description="Polar residues" evidence="6">
    <location>
        <begin position="39"/>
        <end position="50"/>
    </location>
</feature>
<keyword evidence="3" id="KW-0862">Zinc</keyword>
<dbReference type="PROSITE" id="PS01102">
    <property type="entry name" value="ZF_DKSA_1"/>
    <property type="match status" value="1"/>
</dbReference>
<evidence type="ECO:0000256" key="5">
    <source>
        <dbReference type="SAM" id="Coils"/>
    </source>
</evidence>
<gene>
    <name evidence="8" type="ORF">ENI34_07670</name>
</gene>
<accession>A0A9C9K0J9</accession>
<evidence type="ECO:0000256" key="6">
    <source>
        <dbReference type="SAM" id="MobiDB-lite"/>
    </source>
</evidence>
<protein>
    <submittedName>
        <fullName evidence="8">TraR/DksA family transcriptional regulator</fullName>
    </submittedName>
</protein>
<dbReference type="InterPro" id="IPR037187">
    <property type="entry name" value="DnaK_N"/>
</dbReference>
<dbReference type="InterPro" id="IPR020458">
    <property type="entry name" value="Znf_DskA_TraR_CS"/>
</dbReference>
<dbReference type="GO" id="GO:0008270">
    <property type="term" value="F:zinc ion binding"/>
    <property type="evidence" value="ECO:0007669"/>
    <property type="project" value="UniProtKB-KW"/>
</dbReference>
<dbReference type="InterPro" id="IPR000962">
    <property type="entry name" value="Znf_DskA_TraR"/>
</dbReference>
<dbReference type="PANTHER" id="PTHR33823">
    <property type="entry name" value="RNA POLYMERASE-BINDING TRANSCRIPTION FACTOR DKSA-RELATED"/>
    <property type="match status" value="1"/>
</dbReference>
<evidence type="ECO:0000259" key="7">
    <source>
        <dbReference type="Pfam" id="PF01258"/>
    </source>
</evidence>
<evidence type="ECO:0000256" key="4">
    <source>
        <dbReference type="PROSITE-ProRule" id="PRU00510"/>
    </source>
</evidence>
<feature type="zinc finger region" description="dksA C4-type" evidence="4">
    <location>
        <begin position="95"/>
        <end position="119"/>
    </location>
</feature>
<organism evidence="8 9">
    <name type="scientific">candidate division WOR-3 bacterium</name>
    <dbReference type="NCBI Taxonomy" id="2052148"/>
    <lineage>
        <taxon>Bacteria</taxon>
        <taxon>Bacteria division WOR-3</taxon>
    </lineage>
</organism>
<evidence type="ECO:0000256" key="1">
    <source>
        <dbReference type="ARBA" id="ARBA00022723"/>
    </source>
</evidence>
<dbReference type="EMBL" id="DRIG01000084">
    <property type="protein sequence ID" value="HEC79000.1"/>
    <property type="molecule type" value="Genomic_DNA"/>
</dbReference>
<dbReference type="PANTHER" id="PTHR33823:SF4">
    <property type="entry name" value="GENERAL STRESS PROTEIN 16O"/>
    <property type="match status" value="1"/>
</dbReference>
<dbReference type="Pfam" id="PF01258">
    <property type="entry name" value="zf-dskA_traR"/>
    <property type="match status" value="1"/>
</dbReference>
<proteinExistence type="predicted"/>
<feature type="coiled-coil region" evidence="5">
    <location>
        <begin position="3"/>
        <end position="31"/>
    </location>
</feature>
<keyword evidence="1" id="KW-0479">Metal-binding</keyword>
<dbReference type="SUPFAM" id="SSF109635">
    <property type="entry name" value="DnaK suppressor protein DksA, alpha-hairpin domain"/>
    <property type="match status" value="1"/>
</dbReference>
<dbReference type="Gene3D" id="1.20.120.910">
    <property type="entry name" value="DksA, coiled-coil domain"/>
    <property type="match status" value="1"/>
</dbReference>
<feature type="region of interest" description="Disordered" evidence="6">
    <location>
        <begin position="39"/>
        <end position="65"/>
    </location>
</feature>
<evidence type="ECO:0000313" key="8">
    <source>
        <dbReference type="EMBL" id="HEC79000.1"/>
    </source>
</evidence>
<keyword evidence="2" id="KW-0863">Zinc-finger</keyword>
<dbReference type="AlphaFoldDB" id="A0A9C9K0J9"/>
<dbReference type="PROSITE" id="PS51128">
    <property type="entry name" value="ZF_DKSA_2"/>
    <property type="match status" value="1"/>
</dbReference>
<evidence type="ECO:0000256" key="3">
    <source>
        <dbReference type="ARBA" id="ARBA00022833"/>
    </source>
</evidence>
<evidence type="ECO:0000313" key="9">
    <source>
        <dbReference type="Proteomes" id="UP000885826"/>
    </source>
</evidence>